<dbReference type="EMBL" id="JAGIOO010000001">
    <property type="protein sequence ID" value="MBP2473383.1"/>
    <property type="molecule type" value="Genomic_DNA"/>
</dbReference>
<proteinExistence type="predicted"/>
<dbReference type="SMART" id="SM00354">
    <property type="entry name" value="HTH_LACI"/>
    <property type="match status" value="1"/>
</dbReference>
<accession>A0ABS5A9Y5</accession>
<evidence type="ECO:0000259" key="4">
    <source>
        <dbReference type="PROSITE" id="PS50932"/>
    </source>
</evidence>
<keyword evidence="2" id="KW-0238">DNA-binding</keyword>
<evidence type="ECO:0000256" key="2">
    <source>
        <dbReference type="ARBA" id="ARBA00023125"/>
    </source>
</evidence>
<dbReference type="Pfam" id="PF00356">
    <property type="entry name" value="LacI"/>
    <property type="match status" value="1"/>
</dbReference>
<keyword evidence="1" id="KW-0805">Transcription regulation</keyword>
<evidence type="ECO:0000256" key="1">
    <source>
        <dbReference type="ARBA" id="ARBA00023015"/>
    </source>
</evidence>
<dbReference type="RefSeq" id="WP_086784056.1">
    <property type="nucleotide sequence ID" value="NZ_JAGIOO010000001.1"/>
</dbReference>
<dbReference type="PANTHER" id="PTHR30146">
    <property type="entry name" value="LACI-RELATED TRANSCRIPTIONAL REPRESSOR"/>
    <property type="match status" value="1"/>
</dbReference>
<organism evidence="5 6">
    <name type="scientific">Crossiella equi</name>
    <dbReference type="NCBI Taxonomy" id="130796"/>
    <lineage>
        <taxon>Bacteria</taxon>
        <taxon>Bacillati</taxon>
        <taxon>Actinomycetota</taxon>
        <taxon>Actinomycetes</taxon>
        <taxon>Pseudonocardiales</taxon>
        <taxon>Pseudonocardiaceae</taxon>
        <taxon>Crossiella</taxon>
    </lineage>
</organism>
<dbReference type="SUPFAM" id="SSF53822">
    <property type="entry name" value="Periplasmic binding protein-like I"/>
    <property type="match status" value="1"/>
</dbReference>
<feature type="domain" description="HTH lacI-type" evidence="4">
    <location>
        <begin position="2"/>
        <end position="57"/>
    </location>
</feature>
<gene>
    <name evidence="5" type="ORF">JOF53_002255</name>
</gene>
<dbReference type="SUPFAM" id="SSF47413">
    <property type="entry name" value="lambda repressor-like DNA-binding domains"/>
    <property type="match status" value="1"/>
</dbReference>
<comment type="caution">
    <text evidence="5">The sequence shown here is derived from an EMBL/GenBank/DDBJ whole genome shotgun (WGS) entry which is preliminary data.</text>
</comment>
<dbReference type="CDD" id="cd01392">
    <property type="entry name" value="HTH_LacI"/>
    <property type="match status" value="1"/>
</dbReference>
<dbReference type="Gene3D" id="1.10.260.40">
    <property type="entry name" value="lambda repressor-like DNA-binding domains"/>
    <property type="match status" value="1"/>
</dbReference>
<dbReference type="InterPro" id="IPR046335">
    <property type="entry name" value="LacI/GalR-like_sensor"/>
</dbReference>
<sequence length="349" mass="36326">MVTRRDVARLAGTSESVVSYVLNAGPRNVAPATKERVLAAIEELGYRPNAVARSLRTSRTRTLGLCVPDSANPFFAELAAQIAEDTSAVGHSLLLANSRSDPAREAEQLRTLLDRKVDGVMLIAASAPSECVPDLLASGVRCVTVDRELPGLTSAGVVLADHVGGARSAVAHLLAHGHRGVACVAGPRDASPTGDRVSGWRAELAAAGIDAAEQPLVHTPFGRLPAYTAAIELLSTPDRPRAVFVASDEQAVGVFRAALELGLRVPRDLAIASYDGIAGSAYTVPALTTVRQPLVEISRTAVRMLLAPETVAGQRVVLPTTLLRRGSCGCPDPAGGGGLPVTAPQHHPK</sequence>
<dbReference type="PROSITE" id="PS50932">
    <property type="entry name" value="HTH_LACI_2"/>
    <property type="match status" value="1"/>
</dbReference>
<keyword evidence="6" id="KW-1185">Reference proteome</keyword>
<dbReference type="InterPro" id="IPR028082">
    <property type="entry name" value="Peripla_BP_I"/>
</dbReference>
<dbReference type="Gene3D" id="3.40.50.2300">
    <property type="match status" value="2"/>
</dbReference>
<dbReference type="InterPro" id="IPR000843">
    <property type="entry name" value="HTH_LacI"/>
</dbReference>
<name>A0ABS5A9Y5_9PSEU</name>
<dbReference type="Pfam" id="PF13377">
    <property type="entry name" value="Peripla_BP_3"/>
    <property type="match status" value="1"/>
</dbReference>
<reference evidence="5 6" key="1">
    <citation type="submission" date="2021-03" db="EMBL/GenBank/DDBJ databases">
        <title>Sequencing the genomes of 1000 actinobacteria strains.</title>
        <authorList>
            <person name="Klenk H.-P."/>
        </authorList>
    </citation>
    <scope>NUCLEOTIDE SEQUENCE [LARGE SCALE GENOMIC DNA]</scope>
    <source>
        <strain evidence="5 6">DSM 44580</strain>
    </source>
</reference>
<dbReference type="CDD" id="cd06267">
    <property type="entry name" value="PBP1_LacI_sugar_binding-like"/>
    <property type="match status" value="1"/>
</dbReference>
<dbReference type="PANTHER" id="PTHR30146:SF109">
    <property type="entry name" value="HTH-TYPE TRANSCRIPTIONAL REGULATOR GALS"/>
    <property type="match status" value="1"/>
</dbReference>
<protein>
    <submittedName>
        <fullName evidence="5">LacI family transcriptional regulator</fullName>
    </submittedName>
</protein>
<dbReference type="Proteomes" id="UP001519363">
    <property type="component" value="Unassembled WGS sequence"/>
</dbReference>
<dbReference type="InterPro" id="IPR010982">
    <property type="entry name" value="Lambda_DNA-bd_dom_sf"/>
</dbReference>
<evidence type="ECO:0000256" key="3">
    <source>
        <dbReference type="ARBA" id="ARBA00023163"/>
    </source>
</evidence>
<keyword evidence="3" id="KW-0804">Transcription</keyword>
<evidence type="ECO:0000313" key="6">
    <source>
        <dbReference type="Proteomes" id="UP001519363"/>
    </source>
</evidence>
<evidence type="ECO:0000313" key="5">
    <source>
        <dbReference type="EMBL" id="MBP2473383.1"/>
    </source>
</evidence>